<keyword evidence="2" id="KW-1185">Reference proteome</keyword>
<organism evidence="1 2">
    <name type="scientific">Roseibium denhamense</name>
    <dbReference type="NCBI Taxonomy" id="76305"/>
    <lineage>
        <taxon>Bacteria</taxon>
        <taxon>Pseudomonadati</taxon>
        <taxon>Pseudomonadota</taxon>
        <taxon>Alphaproteobacteria</taxon>
        <taxon>Hyphomicrobiales</taxon>
        <taxon>Stappiaceae</taxon>
        <taxon>Roseibium</taxon>
    </lineage>
</organism>
<proteinExistence type="predicted"/>
<dbReference type="InterPro" id="IPR058084">
    <property type="entry name" value="Slr1658-like"/>
</dbReference>
<comment type="caution">
    <text evidence="1">The sequence shown here is derived from an EMBL/GenBank/DDBJ whole genome shotgun (WGS) entry which is preliminary data.</text>
</comment>
<dbReference type="Gene3D" id="3.30.565.10">
    <property type="entry name" value="Histidine kinase-like ATPase, C-terminal domain"/>
    <property type="match status" value="1"/>
</dbReference>
<dbReference type="EMBL" id="FXTT01000002">
    <property type="protein sequence ID" value="SMP20553.1"/>
    <property type="molecule type" value="Genomic_DNA"/>
</dbReference>
<dbReference type="Proteomes" id="UP001157914">
    <property type="component" value="Unassembled WGS sequence"/>
</dbReference>
<dbReference type="InterPro" id="IPR036890">
    <property type="entry name" value="HATPase_C_sf"/>
</dbReference>
<evidence type="ECO:0008006" key="3">
    <source>
        <dbReference type="Google" id="ProtNLM"/>
    </source>
</evidence>
<evidence type="ECO:0000313" key="1">
    <source>
        <dbReference type="EMBL" id="SMP20553.1"/>
    </source>
</evidence>
<evidence type="ECO:0000313" key="2">
    <source>
        <dbReference type="Proteomes" id="UP001157914"/>
    </source>
</evidence>
<gene>
    <name evidence="1" type="ORF">SAMN06265374_2104</name>
</gene>
<protein>
    <recommendedName>
        <fullName evidence="3">ATP-binding protein</fullName>
    </recommendedName>
</protein>
<dbReference type="RefSeq" id="WP_155190002.1">
    <property type="nucleotide sequence ID" value="NZ_BAAAEA010000003.1"/>
</dbReference>
<accession>A0ABY1NX03</accession>
<sequence length="181" mass="19817">MTETFGNADLSNGEAAKTLHINLGAEPLELSWQHCGTTSDFLGEYFAKCCEKGVDQVDARHSIGYLLNEILENAVKFRHKGNVEIRCSMERNVFESTISNMVDPQTAEKFQALLQELLSRDPGELLLERIEANASDAGSGGSGLGLLTLMNDYDARLGWSFRSDHANGTVHLHTVAALTFA</sequence>
<reference evidence="1 2" key="1">
    <citation type="submission" date="2017-05" db="EMBL/GenBank/DDBJ databases">
        <authorList>
            <person name="Varghese N."/>
            <person name="Submissions S."/>
        </authorList>
    </citation>
    <scope>NUCLEOTIDE SEQUENCE [LARGE SCALE GENOMIC DNA]</scope>
    <source>
        <strain evidence="1 2">DSM 15949</strain>
    </source>
</reference>
<name>A0ABY1NX03_9HYPH</name>
<dbReference type="NCBIfam" id="NF047703">
    <property type="entry name" value="slr1658_superfam"/>
    <property type="match status" value="1"/>
</dbReference>